<reference evidence="1" key="2">
    <citation type="submission" date="2020-11" db="EMBL/GenBank/DDBJ databases">
        <authorList>
            <person name="McCartney M.A."/>
            <person name="Auch B."/>
            <person name="Kono T."/>
            <person name="Mallez S."/>
            <person name="Becker A."/>
            <person name="Gohl D.M."/>
            <person name="Silverstein K.A.T."/>
            <person name="Koren S."/>
            <person name="Bechman K.B."/>
            <person name="Herman A."/>
            <person name="Abrahante J.E."/>
            <person name="Garbe J."/>
        </authorList>
    </citation>
    <scope>NUCLEOTIDE SEQUENCE</scope>
    <source>
        <strain evidence="1">Duluth1</strain>
        <tissue evidence="1">Whole animal</tissue>
    </source>
</reference>
<accession>A0A9D4RXJ3</accession>
<evidence type="ECO:0000313" key="1">
    <source>
        <dbReference type="EMBL" id="KAH3884669.1"/>
    </source>
</evidence>
<name>A0A9D4RXJ3_DREPO</name>
<reference evidence="1" key="1">
    <citation type="journal article" date="2019" name="bioRxiv">
        <title>The Genome of the Zebra Mussel, Dreissena polymorpha: A Resource for Invasive Species Research.</title>
        <authorList>
            <person name="McCartney M.A."/>
            <person name="Auch B."/>
            <person name="Kono T."/>
            <person name="Mallez S."/>
            <person name="Zhang Y."/>
            <person name="Obille A."/>
            <person name="Becker A."/>
            <person name="Abrahante J.E."/>
            <person name="Garbe J."/>
            <person name="Badalamenti J.P."/>
            <person name="Herman A."/>
            <person name="Mangelson H."/>
            <person name="Liachko I."/>
            <person name="Sullivan S."/>
            <person name="Sone E.D."/>
            <person name="Koren S."/>
            <person name="Silverstein K.A.T."/>
            <person name="Beckman K.B."/>
            <person name="Gohl D.M."/>
        </authorList>
    </citation>
    <scope>NUCLEOTIDE SEQUENCE</scope>
    <source>
        <strain evidence="1">Duluth1</strain>
        <tissue evidence="1">Whole animal</tissue>
    </source>
</reference>
<keyword evidence="2" id="KW-1185">Reference proteome</keyword>
<dbReference type="EMBL" id="JAIWYP010000001">
    <property type="protein sequence ID" value="KAH3884669.1"/>
    <property type="molecule type" value="Genomic_DNA"/>
</dbReference>
<dbReference type="Proteomes" id="UP000828390">
    <property type="component" value="Unassembled WGS sequence"/>
</dbReference>
<protein>
    <submittedName>
        <fullName evidence="1">Uncharacterized protein</fullName>
    </submittedName>
</protein>
<sequence>MMMKLDPTSEGRMHSPTCRLLKESRAYFVNHHWCTNMFTNTRDWTYQGHLLQKCTAMLQISKARFPENHLIPNSRRNITICSPSHCKEGSKMALTNKKAMTLAIGTPGNARTKTYCSITDAIKRERA</sequence>
<evidence type="ECO:0000313" key="2">
    <source>
        <dbReference type="Proteomes" id="UP000828390"/>
    </source>
</evidence>
<proteinExistence type="predicted"/>
<gene>
    <name evidence="1" type="ORF">DPMN_008655</name>
</gene>
<organism evidence="1 2">
    <name type="scientific">Dreissena polymorpha</name>
    <name type="common">Zebra mussel</name>
    <name type="synonym">Mytilus polymorpha</name>
    <dbReference type="NCBI Taxonomy" id="45954"/>
    <lineage>
        <taxon>Eukaryota</taxon>
        <taxon>Metazoa</taxon>
        <taxon>Spiralia</taxon>
        <taxon>Lophotrochozoa</taxon>
        <taxon>Mollusca</taxon>
        <taxon>Bivalvia</taxon>
        <taxon>Autobranchia</taxon>
        <taxon>Heteroconchia</taxon>
        <taxon>Euheterodonta</taxon>
        <taxon>Imparidentia</taxon>
        <taxon>Neoheterodontei</taxon>
        <taxon>Myida</taxon>
        <taxon>Dreissenoidea</taxon>
        <taxon>Dreissenidae</taxon>
        <taxon>Dreissena</taxon>
    </lineage>
</organism>
<dbReference type="AlphaFoldDB" id="A0A9D4RXJ3"/>
<comment type="caution">
    <text evidence="1">The sequence shown here is derived from an EMBL/GenBank/DDBJ whole genome shotgun (WGS) entry which is preliminary data.</text>
</comment>